<dbReference type="RefSeq" id="WP_037268455.1">
    <property type="nucleotide sequence ID" value="NZ_QJTI01000009.1"/>
</dbReference>
<evidence type="ECO:0000256" key="1">
    <source>
        <dbReference type="SAM" id="MobiDB-lite"/>
    </source>
</evidence>
<dbReference type="AlphaFoldDB" id="A0A318TGA0"/>
<dbReference type="OrthoDB" id="8243778at2"/>
<keyword evidence="3" id="KW-1185">Reference proteome</keyword>
<evidence type="ECO:0000313" key="2">
    <source>
        <dbReference type="EMBL" id="PYF02887.1"/>
    </source>
</evidence>
<protein>
    <submittedName>
        <fullName evidence="2">Uncharacterized protein</fullName>
    </submittedName>
</protein>
<reference evidence="2 3" key="1">
    <citation type="submission" date="2018-06" db="EMBL/GenBank/DDBJ databases">
        <title>Genomic Encyclopedia of Archaeal and Bacterial Type Strains, Phase II (KMG-II): from individual species to whole genera.</title>
        <authorList>
            <person name="Goeker M."/>
        </authorList>
    </citation>
    <scope>NUCLEOTIDE SEQUENCE [LARGE SCALE GENOMIC DNA]</scope>
    <source>
        <strain evidence="2 3">JCM 11668</strain>
    </source>
</reference>
<evidence type="ECO:0000313" key="3">
    <source>
        <dbReference type="Proteomes" id="UP000248148"/>
    </source>
</evidence>
<sequence length="81" mass="9171">MPYKITAERDNETMHSQRSSVWIAVAKGRVWASEGWRVVITDDHGRPFRPEQFDELAAFPRTSEQPSNSDRGKKAARKAAG</sequence>
<comment type="caution">
    <text evidence="2">The sequence shown here is derived from an EMBL/GenBank/DDBJ whole genome shotgun (WGS) entry which is preliminary data.</text>
</comment>
<gene>
    <name evidence="2" type="ORF">BJ122_10917</name>
</gene>
<proteinExistence type="predicted"/>
<accession>A0A318TGA0</accession>
<dbReference type="Proteomes" id="UP000248148">
    <property type="component" value="Unassembled WGS sequence"/>
</dbReference>
<feature type="region of interest" description="Disordered" evidence="1">
    <location>
        <begin position="57"/>
        <end position="81"/>
    </location>
</feature>
<dbReference type="EMBL" id="QJTI01000009">
    <property type="protein sequence ID" value="PYF02887.1"/>
    <property type="molecule type" value="Genomic_DNA"/>
</dbReference>
<organism evidence="2 3">
    <name type="scientific">Rhodopseudomonas faecalis</name>
    <dbReference type="NCBI Taxonomy" id="99655"/>
    <lineage>
        <taxon>Bacteria</taxon>
        <taxon>Pseudomonadati</taxon>
        <taxon>Pseudomonadota</taxon>
        <taxon>Alphaproteobacteria</taxon>
        <taxon>Hyphomicrobiales</taxon>
        <taxon>Nitrobacteraceae</taxon>
        <taxon>Rhodopseudomonas</taxon>
    </lineage>
</organism>
<name>A0A318TGA0_9BRAD</name>